<feature type="transmembrane region" description="Helical" evidence="3">
    <location>
        <begin position="43"/>
        <end position="61"/>
    </location>
</feature>
<dbReference type="AlphaFoldDB" id="A0A7C4QRH5"/>
<proteinExistence type="predicted"/>
<dbReference type="EMBL" id="DSVQ01000017">
    <property type="protein sequence ID" value="HGT40485.1"/>
    <property type="molecule type" value="Genomic_DNA"/>
</dbReference>
<evidence type="ECO:0000256" key="1">
    <source>
        <dbReference type="ARBA" id="ARBA00022729"/>
    </source>
</evidence>
<keyword evidence="2 3" id="KW-0472">Membrane</keyword>
<evidence type="ECO:0000256" key="3">
    <source>
        <dbReference type="SAM" id="Phobius"/>
    </source>
</evidence>
<feature type="domain" description="Outer membrane protein assembly factor BamE" evidence="4">
    <location>
        <begin position="62"/>
        <end position="91"/>
    </location>
</feature>
<evidence type="ECO:0000259" key="4">
    <source>
        <dbReference type="Pfam" id="PF04355"/>
    </source>
</evidence>
<gene>
    <name evidence="5" type="primary">bamE</name>
    <name evidence="5" type="ORF">ENS64_14670</name>
</gene>
<keyword evidence="1" id="KW-0732">Signal</keyword>
<evidence type="ECO:0000313" key="5">
    <source>
        <dbReference type="EMBL" id="HGT40485.1"/>
    </source>
</evidence>
<dbReference type="Gene3D" id="3.30.1450.10">
    <property type="match status" value="1"/>
</dbReference>
<protein>
    <submittedName>
        <fullName evidence="5">Outer membrane protein assembly factor BamE</fullName>
    </submittedName>
</protein>
<dbReference type="GO" id="GO:0019867">
    <property type="term" value="C:outer membrane"/>
    <property type="evidence" value="ECO:0007669"/>
    <property type="project" value="InterPro"/>
</dbReference>
<organism evidence="5">
    <name type="scientific">Schlesneria paludicola</name>
    <dbReference type="NCBI Taxonomy" id="360056"/>
    <lineage>
        <taxon>Bacteria</taxon>
        <taxon>Pseudomonadati</taxon>
        <taxon>Planctomycetota</taxon>
        <taxon>Planctomycetia</taxon>
        <taxon>Planctomycetales</taxon>
        <taxon>Planctomycetaceae</taxon>
        <taxon>Schlesneria</taxon>
    </lineage>
</organism>
<comment type="caution">
    <text evidence="5">The sequence shown here is derived from an EMBL/GenBank/DDBJ whole genome shotgun (WGS) entry which is preliminary data.</text>
</comment>
<sequence length="125" mass="13911">MCSVHLLPAVLSKGIFPPRDASENVPVRHIRPRVPMRANVRRLFRALLLIVLAGLLLAGCSNRLTRDQFERIQPGMTRAEVEALLGPPHRSYQGILTWTANHERTVITVVLDDQGRVDSKSADGL</sequence>
<keyword evidence="3" id="KW-0812">Transmembrane</keyword>
<dbReference type="Pfam" id="PF04355">
    <property type="entry name" value="BamE"/>
    <property type="match status" value="1"/>
</dbReference>
<dbReference type="InterPro" id="IPR037873">
    <property type="entry name" value="BamE-like"/>
</dbReference>
<dbReference type="InterPro" id="IPR007450">
    <property type="entry name" value="BamE_dom"/>
</dbReference>
<evidence type="ECO:0000256" key="2">
    <source>
        <dbReference type="ARBA" id="ARBA00023136"/>
    </source>
</evidence>
<reference evidence="5" key="1">
    <citation type="journal article" date="2020" name="mSystems">
        <title>Genome- and Community-Level Interaction Insights into Carbon Utilization and Element Cycling Functions of Hydrothermarchaeota in Hydrothermal Sediment.</title>
        <authorList>
            <person name="Zhou Z."/>
            <person name="Liu Y."/>
            <person name="Xu W."/>
            <person name="Pan J."/>
            <person name="Luo Z.H."/>
            <person name="Li M."/>
        </authorList>
    </citation>
    <scope>NUCLEOTIDE SEQUENCE [LARGE SCALE GENOMIC DNA]</scope>
    <source>
        <strain evidence="5">SpSt-508</strain>
    </source>
</reference>
<name>A0A7C4QRH5_9PLAN</name>
<keyword evidence="3" id="KW-1133">Transmembrane helix</keyword>
<accession>A0A7C4QRH5</accession>